<keyword evidence="3" id="KW-1185">Reference proteome</keyword>
<feature type="region of interest" description="Disordered" evidence="1">
    <location>
        <begin position="86"/>
        <end position="201"/>
    </location>
</feature>
<evidence type="ECO:0000313" key="3">
    <source>
        <dbReference type="Proteomes" id="UP000813461"/>
    </source>
</evidence>
<dbReference type="AlphaFoldDB" id="A0A8K0VYU3"/>
<proteinExistence type="predicted"/>
<evidence type="ECO:0000313" key="2">
    <source>
        <dbReference type="EMBL" id="KAH7087192.1"/>
    </source>
</evidence>
<feature type="compositionally biased region" description="Polar residues" evidence="1">
    <location>
        <begin position="128"/>
        <end position="142"/>
    </location>
</feature>
<dbReference type="Proteomes" id="UP000813461">
    <property type="component" value="Unassembled WGS sequence"/>
</dbReference>
<dbReference type="EMBL" id="JAGMVJ010000010">
    <property type="protein sequence ID" value="KAH7087192.1"/>
    <property type="molecule type" value="Genomic_DNA"/>
</dbReference>
<sequence>MGRLRNVKAKLDAINALTPASRGAYQLHDPSYDGAEDEPKDDPPESIRPYDPHQPWTPGQPQNGSMMPTYQYNAFSATQNYQFPAQNYGQALQQGSPPSQGYVDNPPQQYQAQQGAPPQTPTPVDSYSGYQNHSYPQSSPTNPGHYPNSPPQRSEGSPPQPPFSPPPPQRSATDYYHPPTPQLLHHRSQTMPSHSQAPHYPPAWIPQPHDCTLNQDPILGRCLICQPINTH</sequence>
<name>A0A8K0VYU3_9PLEO</name>
<gene>
    <name evidence="2" type="ORF">FB567DRAFT_61457</name>
</gene>
<dbReference type="OrthoDB" id="10392367at2759"/>
<feature type="compositionally biased region" description="Low complexity" evidence="1">
    <location>
        <begin position="106"/>
        <end position="117"/>
    </location>
</feature>
<feature type="compositionally biased region" description="Polar residues" evidence="1">
    <location>
        <begin position="57"/>
        <end position="71"/>
    </location>
</feature>
<accession>A0A8K0VYU3</accession>
<feature type="compositionally biased region" description="Polar residues" evidence="1">
    <location>
        <begin position="86"/>
        <end position="99"/>
    </location>
</feature>
<organism evidence="2 3">
    <name type="scientific">Paraphoma chrysanthemicola</name>
    <dbReference type="NCBI Taxonomy" id="798071"/>
    <lineage>
        <taxon>Eukaryota</taxon>
        <taxon>Fungi</taxon>
        <taxon>Dikarya</taxon>
        <taxon>Ascomycota</taxon>
        <taxon>Pezizomycotina</taxon>
        <taxon>Dothideomycetes</taxon>
        <taxon>Pleosporomycetidae</taxon>
        <taxon>Pleosporales</taxon>
        <taxon>Pleosporineae</taxon>
        <taxon>Phaeosphaeriaceae</taxon>
        <taxon>Paraphoma</taxon>
    </lineage>
</organism>
<protein>
    <submittedName>
        <fullName evidence="2">Uncharacterized protein</fullName>
    </submittedName>
</protein>
<reference evidence="2" key="1">
    <citation type="journal article" date="2021" name="Nat. Commun.">
        <title>Genetic determinants of endophytism in the Arabidopsis root mycobiome.</title>
        <authorList>
            <person name="Mesny F."/>
            <person name="Miyauchi S."/>
            <person name="Thiergart T."/>
            <person name="Pickel B."/>
            <person name="Atanasova L."/>
            <person name="Karlsson M."/>
            <person name="Huettel B."/>
            <person name="Barry K.W."/>
            <person name="Haridas S."/>
            <person name="Chen C."/>
            <person name="Bauer D."/>
            <person name="Andreopoulos W."/>
            <person name="Pangilinan J."/>
            <person name="LaButti K."/>
            <person name="Riley R."/>
            <person name="Lipzen A."/>
            <person name="Clum A."/>
            <person name="Drula E."/>
            <person name="Henrissat B."/>
            <person name="Kohler A."/>
            <person name="Grigoriev I.V."/>
            <person name="Martin F.M."/>
            <person name="Hacquard S."/>
        </authorList>
    </citation>
    <scope>NUCLEOTIDE SEQUENCE</scope>
    <source>
        <strain evidence="2">MPI-SDFR-AT-0120</strain>
    </source>
</reference>
<comment type="caution">
    <text evidence="2">The sequence shown here is derived from an EMBL/GenBank/DDBJ whole genome shotgun (WGS) entry which is preliminary data.</text>
</comment>
<evidence type="ECO:0000256" key="1">
    <source>
        <dbReference type="SAM" id="MobiDB-lite"/>
    </source>
</evidence>
<feature type="compositionally biased region" description="Pro residues" evidence="1">
    <location>
        <begin position="158"/>
        <end position="169"/>
    </location>
</feature>
<feature type="compositionally biased region" description="Basic and acidic residues" evidence="1">
    <location>
        <begin position="41"/>
        <end position="51"/>
    </location>
</feature>
<feature type="region of interest" description="Disordered" evidence="1">
    <location>
        <begin position="20"/>
        <end position="71"/>
    </location>
</feature>